<dbReference type="AlphaFoldDB" id="A0A0N1IB12"/>
<feature type="region of interest" description="Disordered" evidence="1">
    <location>
        <begin position="1"/>
        <end position="21"/>
    </location>
</feature>
<dbReference type="OrthoDB" id="257482at2759"/>
<dbReference type="Proteomes" id="UP000038009">
    <property type="component" value="Unassembled WGS sequence"/>
</dbReference>
<keyword evidence="3" id="KW-1185">Reference proteome</keyword>
<evidence type="ECO:0000313" key="3">
    <source>
        <dbReference type="Proteomes" id="UP000038009"/>
    </source>
</evidence>
<proteinExistence type="predicted"/>
<name>A0A0N1IB12_LEPSE</name>
<dbReference type="EMBL" id="LJSK01000017">
    <property type="protein sequence ID" value="KPI89730.1"/>
    <property type="molecule type" value="Genomic_DNA"/>
</dbReference>
<dbReference type="OMA" id="AVGWQKI"/>
<sequence length="393" mass="42504">MKRPRHKAWSDAPRPPSQPHKDNIAQLATALQHQCGLLVLHPEACVPQNASADDFQRYVIRSLSLVVLRFDSTSQATSHNLHQRAILRGLGVKDVSLSSTDPVDVDKVQTVAYQAVPVSVVVTPWVLQLPSRLQKLVCDAGCFASLGERAFGSADVGPVAEGYLTREAVALVHGLPRCCVEAVSGSFPLFHIPPSRKTARSAETAETEWVLRRTEDVDTRTRDALMKAHLERVAAFQESGLSTLMSSVLYRGASPMKTCWVVLSYRSGPPPPPAGVRDGGPDCFRLRSREASTRSVMCSTAATREGEAPTSVSPLFVLPAYFLCQCLYIEVGWHRIAQQHRRAALDAVEHLGAIIEAIPLCNGDGSVVSAKVVVDLPSGGESNRATLTKASAM</sequence>
<evidence type="ECO:0000256" key="1">
    <source>
        <dbReference type="SAM" id="MobiDB-lite"/>
    </source>
</evidence>
<accession>A0A0N1IB12</accession>
<protein>
    <submittedName>
        <fullName evidence="2">Uncharacterized protein</fullName>
    </submittedName>
</protein>
<reference evidence="2 3" key="1">
    <citation type="journal article" date="2015" name="PLoS Pathog.">
        <title>Leptomonas seymouri: Adaptations to the Dixenous Life Cycle Analyzed by Genome Sequencing, Transcriptome Profiling and Co-infection with Leishmania donovani.</title>
        <authorList>
            <person name="Kraeva N."/>
            <person name="Butenko A."/>
            <person name="Hlavacova J."/>
            <person name="Kostygov A."/>
            <person name="Myskova J."/>
            <person name="Grybchuk D."/>
            <person name="Lestinova T."/>
            <person name="Votypka J."/>
            <person name="Volf P."/>
            <person name="Opperdoes F."/>
            <person name="Flegontov P."/>
            <person name="Lukes J."/>
            <person name="Yurchenko V."/>
        </authorList>
    </citation>
    <scope>NUCLEOTIDE SEQUENCE [LARGE SCALE GENOMIC DNA]</scope>
    <source>
        <strain evidence="2 3">ATCC 30220</strain>
    </source>
</reference>
<comment type="caution">
    <text evidence="2">The sequence shown here is derived from an EMBL/GenBank/DDBJ whole genome shotgun (WGS) entry which is preliminary data.</text>
</comment>
<dbReference type="VEuPathDB" id="TriTrypDB:Lsey_0017_0090"/>
<gene>
    <name evidence="2" type="ORF">ABL78_1110</name>
</gene>
<evidence type="ECO:0000313" key="2">
    <source>
        <dbReference type="EMBL" id="KPI89730.1"/>
    </source>
</evidence>
<organism evidence="2 3">
    <name type="scientific">Leptomonas seymouri</name>
    <dbReference type="NCBI Taxonomy" id="5684"/>
    <lineage>
        <taxon>Eukaryota</taxon>
        <taxon>Discoba</taxon>
        <taxon>Euglenozoa</taxon>
        <taxon>Kinetoplastea</taxon>
        <taxon>Metakinetoplastina</taxon>
        <taxon>Trypanosomatida</taxon>
        <taxon>Trypanosomatidae</taxon>
        <taxon>Leishmaniinae</taxon>
        <taxon>Leptomonas</taxon>
    </lineage>
</organism>